<sequence>MPTIISEWIYRPVCGNKTRTMIREDTELKNFPLYCPKCKRETIAMFDGCNSINNLDLSKWNTQNVYNVSWMFSVTFKLTNLKGIENCLCSK</sequence>
<organism evidence="1 2">
    <name type="scientific">Holdemanella porci</name>
    <dbReference type="NCBI Taxonomy" id="2652276"/>
    <lineage>
        <taxon>Bacteria</taxon>
        <taxon>Bacillati</taxon>
        <taxon>Bacillota</taxon>
        <taxon>Erysipelotrichia</taxon>
        <taxon>Erysipelotrichales</taxon>
        <taxon>Erysipelotrichaceae</taxon>
        <taxon>Holdemanella</taxon>
    </lineage>
</organism>
<protein>
    <submittedName>
        <fullName evidence="1">BspA family leucine-rich repeat surface protein</fullName>
    </submittedName>
</protein>
<evidence type="ECO:0000313" key="1">
    <source>
        <dbReference type="EMBL" id="MSS57180.1"/>
    </source>
</evidence>
<dbReference type="AlphaFoldDB" id="A0A6N7V4S6"/>
<proteinExistence type="predicted"/>
<accession>A0A6N7V4S6</accession>
<dbReference type="Pfam" id="PF03382">
    <property type="entry name" value="DUF285"/>
    <property type="match status" value="1"/>
</dbReference>
<evidence type="ECO:0000313" key="2">
    <source>
        <dbReference type="Proteomes" id="UP000434241"/>
    </source>
</evidence>
<name>A0A6N7V4S6_9FIRM</name>
<dbReference type="EMBL" id="VUMR01000080">
    <property type="protein sequence ID" value="MSS57180.1"/>
    <property type="molecule type" value="Genomic_DNA"/>
</dbReference>
<keyword evidence="2" id="KW-1185">Reference proteome</keyword>
<comment type="caution">
    <text evidence="1">The sequence shown here is derived from an EMBL/GenBank/DDBJ whole genome shotgun (WGS) entry which is preliminary data.</text>
</comment>
<dbReference type="Pfam" id="PF14205">
    <property type="entry name" value="Cys_rich_KTR"/>
    <property type="match status" value="1"/>
</dbReference>
<dbReference type="Proteomes" id="UP000434241">
    <property type="component" value="Unassembled WGS sequence"/>
</dbReference>
<reference evidence="1 2" key="1">
    <citation type="submission" date="2019-08" db="EMBL/GenBank/DDBJ databases">
        <title>In-depth cultivation of the pig gut microbiome towards novel bacterial diversity and tailored functional studies.</title>
        <authorList>
            <person name="Wylensek D."/>
            <person name="Hitch T.C.A."/>
            <person name="Clavel T."/>
        </authorList>
    </citation>
    <scope>NUCLEOTIDE SEQUENCE [LARGE SCALE GENOMIC DNA]</scope>
    <source>
        <strain evidence="1 2">LKV-472-APC-3</strain>
    </source>
</reference>
<dbReference type="NCBIfam" id="TIGR02167">
    <property type="entry name" value="Liste_lipo_26"/>
    <property type="match status" value="1"/>
</dbReference>
<dbReference type="InterPro" id="IPR025957">
    <property type="entry name" value="Cys_rich_KTR"/>
</dbReference>
<dbReference type="InterPro" id="IPR011889">
    <property type="entry name" value="Liste_lipo_26"/>
</dbReference>
<dbReference type="InterPro" id="IPR005046">
    <property type="entry name" value="DUF285"/>
</dbReference>
<gene>
    <name evidence="1" type="ORF">FYJ55_10005</name>
</gene>